<reference evidence="1 2" key="1">
    <citation type="submission" date="2019-04" db="EMBL/GenBank/DDBJ databases">
        <title>Friends and foes A comparative genomics studyof 23 Aspergillus species from section Flavi.</title>
        <authorList>
            <consortium name="DOE Joint Genome Institute"/>
            <person name="Kjaerbolling I."/>
            <person name="Vesth T."/>
            <person name="Frisvad J.C."/>
            <person name="Nybo J.L."/>
            <person name="Theobald S."/>
            <person name="Kildgaard S."/>
            <person name="Isbrandt T."/>
            <person name="Kuo A."/>
            <person name="Sato A."/>
            <person name="Lyhne E.K."/>
            <person name="Kogle M.E."/>
            <person name="Wiebenga A."/>
            <person name="Kun R.S."/>
            <person name="Lubbers R.J."/>
            <person name="Makela M.R."/>
            <person name="Barry K."/>
            <person name="Chovatia M."/>
            <person name="Clum A."/>
            <person name="Daum C."/>
            <person name="Haridas S."/>
            <person name="He G."/>
            <person name="LaButti K."/>
            <person name="Lipzen A."/>
            <person name="Mondo S."/>
            <person name="Riley R."/>
            <person name="Salamov A."/>
            <person name="Simmons B.A."/>
            <person name="Magnuson J.K."/>
            <person name="Henrissat B."/>
            <person name="Mortensen U.H."/>
            <person name="Larsen T.O."/>
            <person name="Devries R.P."/>
            <person name="Grigoriev I.V."/>
            <person name="Machida M."/>
            <person name="Baker S.E."/>
            <person name="Andersen M.R."/>
        </authorList>
    </citation>
    <scope>NUCLEOTIDE SEQUENCE [LARGE SCALE GENOMIC DNA]</scope>
    <source>
        <strain evidence="1 2">CBS 763.97</strain>
    </source>
</reference>
<accession>A0A5N7A3S9</accession>
<dbReference type="AlphaFoldDB" id="A0A5N7A3S9"/>
<dbReference type="Proteomes" id="UP000326268">
    <property type="component" value="Unassembled WGS sequence"/>
</dbReference>
<evidence type="ECO:0000313" key="2">
    <source>
        <dbReference type="Proteomes" id="UP000326268"/>
    </source>
</evidence>
<evidence type="ECO:0000313" key="1">
    <source>
        <dbReference type="EMBL" id="KAE8363839.1"/>
    </source>
</evidence>
<organism evidence="1 2">
    <name type="scientific">Aspergillus caelatus</name>
    <dbReference type="NCBI Taxonomy" id="61420"/>
    <lineage>
        <taxon>Eukaryota</taxon>
        <taxon>Fungi</taxon>
        <taxon>Dikarya</taxon>
        <taxon>Ascomycota</taxon>
        <taxon>Pezizomycotina</taxon>
        <taxon>Eurotiomycetes</taxon>
        <taxon>Eurotiomycetidae</taxon>
        <taxon>Eurotiales</taxon>
        <taxon>Aspergillaceae</taxon>
        <taxon>Aspergillus</taxon>
        <taxon>Aspergillus subgen. Circumdati</taxon>
    </lineage>
</organism>
<dbReference type="GeneID" id="43651639"/>
<dbReference type="EMBL" id="ML737666">
    <property type="protein sequence ID" value="KAE8363839.1"/>
    <property type="molecule type" value="Genomic_DNA"/>
</dbReference>
<proteinExistence type="predicted"/>
<protein>
    <submittedName>
        <fullName evidence="1">Uncharacterized protein</fullName>
    </submittedName>
</protein>
<keyword evidence="2" id="KW-1185">Reference proteome</keyword>
<gene>
    <name evidence="1" type="ORF">BDV27DRAFT_129436</name>
</gene>
<name>A0A5N7A3S9_9EURO</name>
<dbReference type="RefSeq" id="XP_031926920.1">
    <property type="nucleotide sequence ID" value="XM_032067193.1"/>
</dbReference>
<sequence length="108" mass="12217">MHTDLWKSIWIRAKLLSSLFPLSLWKPARSSNTTILRLSLFPILLFLDIVDAYHLFVGACTISPDPSMVECCFQPYPAQAPPKSTPATTAKKVWINNKCFQHTIPSRS</sequence>